<dbReference type="InterPro" id="IPR033922">
    <property type="entry name" value="NAD_bind_Glu_DH"/>
</dbReference>
<keyword evidence="7" id="KW-0547">Nucleotide-binding</keyword>
<dbReference type="Proteomes" id="UP000242231">
    <property type="component" value="Unassembled WGS sequence"/>
</dbReference>
<feature type="binding site" evidence="7">
    <location>
        <position position="93"/>
    </location>
    <ligand>
        <name>substrate</name>
    </ligand>
</feature>
<dbReference type="InterPro" id="IPR006097">
    <property type="entry name" value="Glu/Leu/Phe/Val/Trp_DH_dimer"/>
</dbReference>
<evidence type="ECO:0000256" key="1">
    <source>
        <dbReference type="ARBA" id="ARBA00003868"/>
    </source>
</evidence>
<evidence type="ECO:0000256" key="6">
    <source>
        <dbReference type="PIRSR" id="PIRSR000185-1"/>
    </source>
</evidence>
<comment type="caution">
    <text evidence="11">The sequence shown here is derived from an EMBL/GenBank/DDBJ whole genome shotgun (WGS) entry which is preliminary data.</text>
</comment>
<feature type="site" description="Important for catalysis" evidence="8">
    <location>
        <position position="145"/>
    </location>
</feature>
<dbReference type="PRINTS" id="PR00082">
    <property type="entry name" value="GLFDHDRGNASE"/>
</dbReference>
<dbReference type="EMBL" id="MPZM01000011">
    <property type="protein sequence ID" value="PPL16857.1"/>
    <property type="molecule type" value="Genomic_DNA"/>
</dbReference>
<dbReference type="Gene3D" id="3.40.50.10860">
    <property type="entry name" value="Leucine Dehydrogenase, chain A, domain 1"/>
    <property type="match status" value="1"/>
</dbReference>
<dbReference type="SMART" id="SM00839">
    <property type="entry name" value="ELFV_dehydrog"/>
    <property type="match status" value="1"/>
</dbReference>
<feature type="binding site" evidence="7">
    <location>
        <position position="188"/>
    </location>
    <ligand>
        <name>NAD(+)</name>
        <dbReference type="ChEBI" id="CHEBI:57540"/>
    </ligand>
</feature>
<dbReference type="InterPro" id="IPR006095">
    <property type="entry name" value="Glu/Leu/Phe/Val/Trp_DH"/>
</dbReference>
<dbReference type="SUPFAM" id="SSF51735">
    <property type="entry name" value="NAD(P)-binding Rossmann-fold domains"/>
    <property type="match status" value="1"/>
</dbReference>
<gene>
    <name evidence="11" type="ORF">UN63_06945</name>
</gene>
<dbReference type="InterPro" id="IPR014362">
    <property type="entry name" value="Glu_DH"/>
</dbReference>
<feature type="binding site" evidence="7">
    <location>
        <position position="351"/>
    </location>
    <ligand>
        <name>substrate</name>
    </ligand>
</feature>
<feature type="binding site" evidence="7">
    <location>
        <position position="219"/>
    </location>
    <ligand>
        <name>NAD(+)</name>
        <dbReference type="ChEBI" id="CHEBI:57540"/>
    </ligand>
</feature>
<reference evidence="12" key="1">
    <citation type="submission" date="2016-11" db="EMBL/GenBank/DDBJ databases">
        <authorList>
            <person name="Sisinthy S."/>
            <person name="Ara S."/>
            <person name="Gundlapally S.R."/>
        </authorList>
    </citation>
    <scope>NUCLEOTIDE SEQUENCE [LARGE SCALE GENOMIC DNA]</scope>
    <source>
        <strain evidence="12">V1-41</strain>
    </source>
</reference>
<dbReference type="InterPro" id="IPR006096">
    <property type="entry name" value="Glu/Leu/Phe/Val/Trp_DH_C"/>
</dbReference>
<dbReference type="GO" id="GO:0004352">
    <property type="term" value="F:glutamate dehydrogenase (NAD+) activity"/>
    <property type="evidence" value="ECO:0007669"/>
    <property type="project" value="TreeGrafter"/>
</dbReference>
<organism evidence="11 12">
    <name type="scientific">Oceanisphaera arctica</name>
    <dbReference type="NCBI Taxonomy" id="641510"/>
    <lineage>
        <taxon>Bacteria</taxon>
        <taxon>Pseudomonadati</taxon>
        <taxon>Pseudomonadota</taxon>
        <taxon>Gammaproteobacteria</taxon>
        <taxon>Aeromonadales</taxon>
        <taxon>Aeromonadaceae</taxon>
        <taxon>Oceanisphaera</taxon>
    </lineage>
</organism>
<dbReference type="InterPro" id="IPR033524">
    <property type="entry name" value="Glu/Leu/Phe/Val_DH_AS"/>
</dbReference>
<dbReference type="GO" id="GO:0000166">
    <property type="term" value="F:nucleotide binding"/>
    <property type="evidence" value="ECO:0007669"/>
    <property type="project" value="UniProtKB-KW"/>
</dbReference>
<dbReference type="GO" id="GO:0004354">
    <property type="term" value="F:glutamate dehydrogenase (NADP+) activity"/>
    <property type="evidence" value="ECO:0007669"/>
    <property type="project" value="UniProtKB-EC"/>
</dbReference>
<dbReference type="InterPro" id="IPR036291">
    <property type="entry name" value="NAD(P)-bd_dom_sf"/>
</dbReference>
<evidence type="ECO:0000259" key="10">
    <source>
        <dbReference type="SMART" id="SM00839"/>
    </source>
</evidence>
<dbReference type="OrthoDB" id="9803297at2"/>
<proteinExistence type="inferred from homology"/>
<dbReference type="CDD" id="cd01076">
    <property type="entry name" value="NAD_bind_1_Glu_DH"/>
    <property type="match status" value="1"/>
</dbReference>
<dbReference type="InterPro" id="IPR046346">
    <property type="entry name" value="Aminoacid_DH-like_N_sf"/>
</dbReference>
<protein>
    <recommendedName>
        <fullName evidence="5">Glutamate dehydrogenase</fullName>
    </recommendedName>
</protein>
<dbReference type="PANTHER" id="PTHR11606">
    <property type="entry name" value="GLUTAMATE DEHYDROGENASE"/>
    <property type="match status" value="1"/>
</dbReference>
<evidence type="ECO:0000256" key="2">
    <source>
        <dbReference type="ARBA" id="ARBA00006382"/>
    </source>
</evidence>
<comment type="function">
    <text evidence="1">Catalyzes the reversible oxidative deamination of glutamate to alpha-ketoglutarate and ammonia.</text>
</comment>
<feature type="domain" description="Glutamate/phenylalanine/leucine/valine/L-tryptophan dehydrogenase C-terminal" evidence="10">
    <location>
        <begin position="181"/>
        <end position="415"/>
    </location>
</feature>
<dbReference type="RefSeq" id="WP_104486054.1">
    <property type="nucleotide sequence ID" value="NZ_BMYB01000012.1"/>
</dbReference>
<keyword evidence="7" id="KW-0520">NAD</keyword>
<dbReference type="PROSITE" id="PS00074">
    <property type="entry name" value="GLFV_DEHYDROGENASE"/>
    <property type="match status" value="1"/>
</dbReference>
<evidence type="ECO:0000256" key="9">
    <source>
        <dbReference type="RuleBase" id="RU004417"/>
    </source>
</evidence>
<evidence type="ECO:0000256" key="7">
    <source>
        <dbReference type="PIRSR" id="PIRSR000185-2"/>
    </source>
</evidence>
<keyword evidence="12" id="KW-1185">Reference proteome</keyword>
<dbReference type="Pfam" id="PF02812">
    <property type="entry name" value="ELFV_dehydrog_N"/>
    <property type="match status" value="1"/>
</dbReference>
<keyword evidence="3 5" id="KW-0560">Oxidoreductase</keyword>
<evidence type="ECO:0000313" key="11">
    <source>
        <dbReference type="EMBL" id="PPL16857.1"/>
    </source>
</evidence>
<evidence type="ECO:0000256" key="5">
    <source>
        <dbReference type="PIRNR" id="PIRNR000185"/>
    </source>
</evidence>
<dbReference type="Pfam" id="PF00208">
    <property type="entry name" value="ELFV_dehydrog"/>
    <property type="match status" value="1"/>
</dbReference>
<evidence type="ECO:0000256" key="4">
    <source>
        <dbReference type="ARBA" id="ARBA00048584"/>
    </source>
</evidence>
<dbReference type="GO" id="GO:0006538">
    <property type="term" value="P:L-glutamate catabolic process"/>
    <property type="evidence" value="ECO:0007669"/>
    <property type="project" value="TreeGrafter"/>
</dbReference>
<evidence type="ECO:0000256" key="3">
    <source>
        <dbReference type="ARBA" id="ARBA00023002"/>
    </source>
</evidence>
<sequence length="416" mass="45743">MSKSTPKICSESFLQGAFDVLAIDEQMQHLIRSPHREISFEIPITLGDGSLRVFSGYRIQHDHSRGPFKGGLRYHPDVNREHFEGLAQLMTWKTALVDIPFGGAKGGINCDPRQLSDRELELLTKKLTQRLECVIGPDVDILAPDVGTNPKTMAWIYDAYSLVHGLEPAVVTAKPIQLGGSQGRTAATGRGVALVTSWAADMEGIELEGATVAIQGFGNVGRFAAKFLSDYGATIVAVSDSKGGLYNEDGLNTASLFEAAEKTDRRTSLYDLKVDGQKLDNEALLSLDVDILIPAAMENAITDENAKDVNARMIVEAANVPITCKATNILADSGIPVIPDILANAGGVIVSYLEWVQNRQRYRWDEERVNHELEATLRRAWDAVLERKQKESNTYREAAYLIAVERVKEAIEMRGF</sequence>
<name>A0A2P5TMX0_9GAMM</name>
<dbReference type="AlphaFoldDB" id="A0A2P5TMX0"/>
<dbReference type="Gene3D" id="3.40.50.720">
    <property type="entry name" value="NAD(P)-binding Rossmann-like Domain"/>
    <property type="match status" value="1"/>
</dbReference>
<comment type="catalytic activity">
    <reaction evidence="4">
        <text>L-glutamate + NADP(+) + H2O = 2-oxoglutarate + NH4(+) + NADPH + H(+)</text>
        <dbReference type="Rhea" id="RHEA:11612"/>
        <dbReference type="ChEBI" id="CHEBI:15377"/>
        <dbReference type="ChEBI" id="CHEBI:15378"/>
        <dbReference type="ChEBI" id="CHEBI:16810"/>
        <dbReference type="ChEBI" id="CHEBI:28938"/>
        <dbReference type="ChEBI" id="CHEBI:29985"/>
        <dbReference type="ChEBI" id="CHEBI:57783"/>
        <dbReference type="ChEBI" id="CHEBI:58349"/>
        <dbReference type="EC" id="1.4.1.4"/>
    </reaction>
</comment>
<evidence type="ECO:0000313" key="12">
    <source>
        <dbReference type="Proteomes" id="UP000242231"/>
    </source>
</evidence>
<comment type="similarity">
    <text evidence="2 5 9">Belongs to the Glu/Leu/Phe/Val dehydrogenases family.</text>
</comment>
<evidence type="ECO:0000256" key="8">
    <source>
        <dbReference type="PIRSR" id="PIRSR000185-3"/>
    </source>
</evidence>
<feature type="active site" description="Proton donor" evidence="6">
    <location>
        <position position="105"/>
    </location>
</feature>
<accession>A0A2P5TMX0</accession>
<dbReference type="PIRSF" id="PIRSF000185">
    <property type="entry name" value="Glu_DH"/>
    <property type="match status" value="1"/>
</dbReference>
<feature type="binding site" evidence="7">
    <location>
        <position position="69"/>
    </location>
    <ligand>
        <name>substrate</name>
    </ligand>
</feature>
<dbReference type="SUPFAM" id="SSF53223">
    <property type="entry name" value="Aminoacid dehydrogenase-like, N-terminal domain"/>
    <property type="match status" value="1"/>
</dbReference>
<dbReference type="PANTHER" id="PTHR11606:SF13">
    <property type="entry name" value="GLUTAMATE DEHYDROGENASE 1, MITOCHONDRIAL"/>
    <property type="match status" value="1"/>
</dbReference>